<dbReference type="AlphaFoldDB" id="A0A399DW18"/>
<accession>A0A399DW18</accession>
<dbReference type="Gene3D" id="3.40.50.720">
    <property type="entry name" value="NAD(P)-binding Rossmann-like Domain"/>
    <property type="match status" value="1"/>
</dbReference>
<feature type="domain" description="NAD(P)-binding" evidence="1">
    <location>
        <begin position="7"/>
        <end position="142"/>
    </location>
</feature>
<gene>
    <name evidence="2" type="ORF">Mcate_02684</name>
</gene>
<dbReference type="PANTHER" id="PTHR12126:SF11">
    <property type="entry name" value="NADH DEHYDROGENASE [UBIQUINONE] 1 ALPHA SUBCOMPLEX SUBUNIT 9, MITOCHONDRIAL"/>
    <property type="match status" value="1"/>
</dbReference>
<dbReference type="InterPro" id="IPR016040">
    <property type="entry name" value="NAD(P)-bd_dom"/>
</dbReference>
<dbReference type="PANTHER" id="PTHR12126">
    <property type="entry name" value="NADH-UBIQUINONE OXIDOREDUCTASE 39 KDA SUBUNIT-RELATED"/>
    <property type="match status" value="1"/>
</dbReference>
<name>A0A399DW18_9DEIN</name>
<dbReference type="GO" id="GO:0016853">
    <property type="term" value="F:isomerase activity"/>
    <property type="evidence" value="ECO:0007669"/>
    <property type="project" value="UniProtKB-KW"/>
</dbReference>
<dbReference type="InterPro" id="IPR051207">
    <property type="entry name" value="ComplexI_NDUFA9_subunit"/>
</dbReference>
<dbReference type="Proteomes" id="UP000266089">
    <property type="component" value="Unassembled WGS sequence"/>
</dbReference>
<organism evidence="2 3">
    <name type="scientific">Meiothermus taiwanensis</name>
    <dbReference type="NCBI Taxonomy" id="172827"/>
    <lineage>
        <taxon>Bacteria</taxon>
        <taxon>Thermotogati</taxon>
        <taxon>Deinococcota</taxon>
        <taxon>Deinococci</taxon>
        <taxon>Thermales</taxon>
        <taxon>Thermaceae</taxon>
        <taxon>Meiothermus</taxon>
    </lineage>
</organism>
<dbReference type="SUPFAM" id="SSF51735">
    <property type="entry name" value="NAD(P)-binding Rossmann-fold domains"/>
    <property type="match status" value="1"/>
</dbReference>
<dbReference type="GO" id="GO:0044877">
    <property type="term" value="F:protein-containing complex binding"/>
    <property type="evidence" value="ECO:0007669"/>
    <property type="project" value="TreeGrafter"/>
</dbReference>
<dbReference type="EMBL" id="QWKX01000110">
    <property type="protein sequence ID" value="RIH74511.1"/>
    <property type="molecule type" value="Genomic_DNA"/>
</dbReference>
<dbReference type="OrthoDB" id="9807212at2"/>
<reference evidence="2 3" key="1">
    <citation type="submission" date="2018-08" db="EMBL/GenBank/DDBJ databases">
        <title>Meiothermus cateniformans JCM 15151 genome sequencing project.</title>
        <authorList>
            <person name="Da Costa M.S."/>
            <person name="Albuquerque L."/>
            <person name="Raposo P."/>
            <person name="Froufe H.J.C."/>
            <person name="Barroso C.S."/>
            <person name="Egas C."/>
        </authorList>
    </citation>
    <scope>NUCLEOTIDE SEQUENCE [LARGE SCALE GENOMIC DNA]</scope>
    <source>
        <strain evidence="2 3">JCM 15151</strain>
    </source>
</reference>
<dbReference type="InterPro" id="IPR036291">
    <property type="entry name" value="NAD(P)-bd_dom_sf"/>
</dbReference>
<evidence type="ECO:0000313" key="3">
    <source>
        <dbReference type="Proteomes" id="UP000266089"/>
    </source>
</evidence>
<keyword evidence="2" id="KW-0413">Isomerase</keyword>
<dbReference type="RefSeq" id="WP_027886935.1">
    <property type="nucleotide sequence ID" value="NZ_JBHSXZ010000027.1"/>
</dbReference>
<proteinExistence type="predicted"/>
<dbReference type="CDD" id="cd05271">
    <property type="entry name" value="NDUFA9_like_SDR_a"/>
    <property type="match status" value="1"/>
</dbReference>
<evidence type="ECO:0000313" key="2">
    <source>
        <dbReference type="EMBL" id="RIH74511.1"/>
    </source>
</evidence>
<sequence>MKVLIVGGSGYVGTHMAQHLLEQGHQVTVASRRGAGPLEGVRYVVADAARNEGLLEAAKGQEALIYLVGIIRERGDQTFRQAHVEGVRHSLAAAKAAGISRFVHMSALGTARGTGSRYYETKAEGEELVQASGLDWTILRPSLIFGRGDEFFGGILKGLVTAPLPFIPLIGDGRFVFRPIWVGDVARAFEQALNRPQTIHRSYNLVGPKEYTFRELLLLVRDTLGSRKPLLSIPLTLMDWVVPLISPLPFSPITRDQYLQLKMGNTADPVHMRHAFALEERSLETELPKILSAKRLVGA</sequence>
<protein>
    <submittedName>
        <fullName evidence="2">3 beta-hydroxysteroid dehydrogenase/Delta 5--&gt;4-isomerase</fullName>
    </submittedName>
</protein>
<comment type="caution">
    <text evidence="2">The sequence shown here is derived from an EMBL/GenBank/DDBJ whole genome shotgun (WGS) entry which is preliminary data.</text>
</comment>
<evidence type="ECO:0000259" key="1">
    <source>
        <dbReference type="Pfam" id="PF13460"/>
    </source>
</evidence>
<dbReference type="Pfam" id="PF13460">
    <property type="entry name" value="NAD_binding_10"/>
    <property type="match status" value="1"/>
</dbReference>